<evidence type="ECO:0000313" key="3">
    <source>
        <dbReference type="Proteomes" id="UP001159405"/>
    </source>
</evidence>
<keyword evidence="3" id="KW-1185">Reference proteome</keyword>
<dbReference type="InterPro" id="IPR011008">
    <property type="entry name" value="Dimeric_a/b-barrel"/>
</dbReference>
<protein>
    <recommendedName>
        <fullName evidence="1">Muconolactone isomerase domain-containing protein</fullName>
    </recommendedName>
</protein>
<evidence type="ECO:0000259" key="1">
    <source>
        <dbReference type="Pfam" id="PF02426"/>
    </source>
</evidence>
<dbReference type="Proteomes" id="UP001159405">
    <property type="component" value="Unassembled WGS sequence"/>
</dbReference>
<gene>
    <name evidence="2" type="ORF">PLOB_00020395</name>
</gene>
<feature type="domain" description="Muconolactone isomerase" evidence="1">
    <location>
        <begin position="123"/>
        <end position="197"/>
    </location>
</feature>
<dbReference type="EMBL" id="CALNXK010000024">
    <property type="protein sequence ID" value="CAH3112038.1"/>
    <property type="molecule type" value="Genomic_DNA"/>
</dbReference>
<name>A0ABN8NJT7_9CNID</name>
<dbReference type="Gene3D" id="3.30.70.1060">
    <property type="entry name" value="Dimeric alpha+beta barrel"/>
    <property type="match status" value="2"/>
</dbReference>
<proteinExistence type="predicted"/>
<organism evidence="2 3">
    <name type="scientific">Porites lobata</name>
    <dbReference type="NCBI Taxonomy" id="104759"/>
    <lineage>
        <taxon>Eukaryota</taxon>
        <taxon>Metazoa</taxon>
        <taxon>Cnidaria</taxon>
        <taxon>Anthozoa</taxon>
        <taxon>Hexacorallia</taxon>
        <taxon>Scleractinia</taxon>
        <taxon>Fungiina</taxon>
        <taxon>Poritidae</taxon>
        <taxon>Porites</taxon>
    </lineage>
</organism>
<reference evidence="2 3" key="1">
    <citation type="submission" date="2022-05" db="EMBL/GenBank/DDBJ databases">
        <authorList>
            <consortium name="Genoscope - CEA"/>
            <person name="William W."/>
        </authorList>
    </citation>
    <scope>NUCLEOTIDE SEQUENCE [LARGE SCALE GENOMIC DNA]</scope>
</reference>
<feature type="domain" description="Muconolactone isomerase" evidence="1">
    <location>
        <begin position="4"/>
        <end position="82"/>
    </location>
</feature>
<dbReference type="InterPro" id="IPR026029">
    <property type="entry name" value="MLI_dom"/>
</dbReference>
<accession>A0ABN8NJT7</accession>
<dbReference type="SUPFAM" id="SSF54909">
    <property type="entry name" value="Dimeric alpha+beta barrel"/>
    <property type="match status" value="2"/>
</dbReference>
<evidence type="ECO:0000313" key="2">
    <source>
        <dbReference type="EMBL" id="CAH3112038.1"/>
    </source>
</evidence>
<sequence>MPLLYLFETTFEHRGVASKELYKLWLNHTGPDFKLQEKGLIKYSFKVAGEKTVVGVMSVESPGVLDTCFAQLPLYQVLGDQIHTRFTPLRSYEGFATDLSERAGSDTKFEEEKEKKELKQGLFYIVTSSVEFDPALMTQQDFLKAWAEEAKAAVGAKKLGTLLDLWKVVAEKKVISLFCVQDPAELDRMSLDLPIAKKTGIIVRQECKSIRPIGEWAEDLKKLAE</sequence>
<comment type="caution">
    <text evidence="2">The sequence shown here is derived from an EMBL/GenBank/DDBJ whole genome shotgun (WGS) entry which is preliminary data.</text>
</comment>
<dbReference type="Pfam" id="PF02426">
    <property type="entry name" value="MIase"/>
    <property type="match status" value="2"/>
</dbReference>